<dbReference type="InterPro" id="IPR028098">
    <property type="entry name" value="Glyco_trans_4-like_N"/>
</dbReference>
<dbReference type="AlphaFoldDB" id="A0A4V2SMU3"/>
<evidence type="ECO:0000313" key="5">
    <source>
        <dbReference type="Proteomes" id="UP000294564"/>
    </source>
</evidence>
<protein>
    <submittedName>
        <fullName evidence="4">Glycosyltransferase involved in cell wall biosynthesis</fullName>
    </submittedName>
</protein>
<dbReference type="CDD" id="cd03794">
    <property type="entry name" value="GT4_WbuB-like"/>
    <property type="match status" value="1"/>
</dbReference>
<keyword evidence="5" id="KW-1185">Reference proteome</keyword>
<sequence>MTKKKRVFVAVTNDVSTDQRVHKVCTYLITKGFEVLVYGRVLPNTISVERNYKIHRTKHWFNENFLFYAEYNIRLFFYLLFRKHDYILSNDLDTLTACFFASKLKRNTTLVYDSHELFSEGPELQGRNFVKSFWKKLEDIFLPRIKKSYTVSQSIVDFYNDRYKNNMGLIRNLPLHKRNIISEEVSFPTKNKVVLYQGVLNPGRGLKPMIKALHFLEEVDLVIIGYGKVEEDLKTFVIKEKMQSRVHFLGRVPHEVLPNYTTKADIGIVLEEPLGKSFEFSLPNKLFDYIHAELPIVSGNLVEINTIVKEFGVGITVGNYDPKEIAEAIKHLLNDEHLRSEIRKNQRKAKQILCWEKEEQKLNQYFKN</sequence>
<dbReference type="Pfam" id="PF00534">
    <property type="entry name" value="Glycos_transf_1"/>
    <property type="match status" value="1"/>
</dbReference>
<comment type="caution">
    <text evidence="4">The sequence shown here is derived from an EMBL/GenBank/DDBJ whole genome shotgun (WGS) entry which is preliminary data.</text>
</comment>
<dbReference type="Pfam" id="PF13439">
    <property type="entry name" value="Glyco_transf_4"/>
    <property type="match status" value="1"/>
</dbReference>
<evidence type="ECO:0000313" key="4">
    <source>
        <dbReference type="EMBL" id="TCP28586.1"/>
    </source>
</evidence>
<accession>A0A4V2SMU3</accession>
<dbReference type="Proteomes" id="UP000294564">
    <property type="component" value="Unassembled WGS sequence"/>
</dbReference>
<feature type="domain" description="Glycosyl transferase family 1" evidence="2">
    <location>
        <begin position="179"/>
        <end position="348"/>
    </location>
</feature>
<organism evidence="4 5">
    <name type="scientific">Tenacibaculum skagerrakense</name>
    <dbReference type="NCBI Taxonomy" id="186571"/>
    <lineage>
        <taxon>Bacteria</taxon>
        <taxon>Pseudomonadati</taxon>
        <taxon>Bacteroidota</taxon>
        <taxon>Flavobacteriia</taxon>
        <taxon>Flavobacteriales</taxon>
        <taxon>Flavobacteriaceae</taxon>
        <taxon>Tenacibaculum</taxon>
    </lineage>
</organism>
<dbReference type="SUPFAM" id="SSF53756">
    <property type="entry name" value="UDP-Glycosyltransferase/glycogen phosphorylase"/>
    <property type="match status" value="1"/>
</dbReference>
<dbReference type="Gene3D" id="3.40.50.2000">
    <property type="entry name" value="Glycogen Phosphorylase B"/>
    <property type="match status" value="2"/>
</dbReference>
<name>A0A4V2SMU3_9FLAO</name>
<evidence type="ECO:0000259" key="3">
    <source>
        <dbReference type="Pfam" id="PF13439"/>
    </source>
</evidence>
<dbReference type="PANTHER" id="PTHR46401:SF2">
    <property type="entry name" value="GLYCOSYLTRANSFERASE WBBK-RELATED"/>
    <property type="match status" value="1"/>
</dbReference>
<dbReference type="InterPro" id="IPR001296">
    <property type="entry name" value="Glyco_trans_1"/>
</dbReference>
<proteinExistence type="predicted"/>
<dbReference type="GO" id="GO:0009103">
    <property type="term" value="P:lipopolysaccharide biosynthetic process"/>
    <property type="evidence" value="ECO:0007669"/>
    <property type="project" value="TreeGrafter"/>
</dbReference>
<dbReference type="EMBL" id="SLXM01000001">
    <property type="protein sequence ID" value="TCP28586.1"/>
    <property type="molecule type" value="Genomic_DNA"/>
</dbReference>
<dbReference type="PANTHER" id="PTHR46401">
    <property type="entry name" value="GLYCOSYLTRANSFERASE WBBK-RELATED"/>
    <property type="match status" value="1"/>
</dbReference>
<evidence type="ECO:0000256" key="1">
    <source>
        <dbReference type="ARBA" id="ARBA00022679"/>
    </source>
</evidence>
<dbReference type="GO" id="GO:0016757">
    <property type="term" value="F:glycosyltransferase activity"/>
    <property type="evidence" value="ECO:0007669"/>
    <property type="project" value="InterPro"/>
</dbReference>
<reference evidence="4 5" key="1">
    <citation type="submission" date="2019-03" db="EMBL/GenBank/DDBJ databases">
        <title>Genomic Encyclopedia of Type Strains, Phase IV (KMG-IV): sequencing the most valuable type-strain genomes for metagenomic binning, comparative biology and taxonomic classification.</title>
        <authorList>
            <person name="Goeker M."/>
        </authorList>
    </citation>
    <scope>NUCLEOTIDE SEQUENCE [LARGE SCALE GENOMIC DNA]</scope>
    <source>
        <strain evidence="4 5">DSM 14836</strain>
    </source>
</reference>
<keyword evidence="1 4" id="KW-0808">Transferase</keyword>
<dbReference type="OrthoDB" id="9813214at2"/>
<dbReference type="RefSeq" id="WP_132793084.1">
    <property type="nucleotide sequence ID" value="NZ_SLXM01000001.1"/>
</dbReference>
<evidence type="ECO:0000259" key="2">
    <source>
        <dbReference type="Pfam" id="PF00534"/>
    </source>
</evidence>
<gene>
    <name evidence="4" type="ORF">EV195_101766</name>
</gene>
<feature type="domain" description="Glycosyltransferase subfamily 4-like N-terminal" evidence="3">
    <location>
        <begin position="21"/>
        <end position="164"/>
    </location>
</feature>